<feature type="transmembrane region" description="Helical" evidence="1">
    <location>
        <begin position="440"/>
        <end position="462"/>
    </location>
</feature>
<gene>
    <name evidence="2" type="ORF">UY72_C0004G0005</name>
</gene>
<feature type="transmembrane region" description="Helical" evidence="1">
    <location>
        <begin position="414"/>
        <end position="433"/>
    </location>
</feature>
<feature type="transmembrane region" description="Helical" evidence="1">
    <location>
        <begin position="314"/>
        <end position="341"/>
    </location>
</feature>
<dbReference type="EMBL" id="LCRD01000004">
    <property type="protein sequence ID" value="KKW30716.1"/>
    <property type="molecule type" value="Genomic_DNA"/>
</dbReference>
<feature type="transmembrane region" description="Helical" evidence="1">
    <location>
        <begin position="6"/>
        <end position="29"/>
    </location>
</feature>
<accession>A0A0G1XIE0</accession>
<dbReference type="Proteomes" id="UP000034846">
    <property type="component" value="Unassembled WGS sequence"/>
</dbReference>
<dbReference type="AlphaFoldDB" id="A0A0G1XIE0"/>
<keyword evidence="1" id="KW-1133">Transmembrane helix</keyword>
<keyword evidence="1" id="KW-0812">Transmembrane</keyword>
<feature type="transmembrane region" description="Helical" evidence="1">
    <location>
        <begin position="163"/>
        <end position="189"/>
    </location>
</feature>
<feature type="transmembrane region" description="Helical" evidence="1">
    <location>
        <begin position="375"/>
        <end position="394"/>
    </location>
</feature>
<organism evidence="2 3">
    <name type="scientific">Candidatus Uhrbacteria bacterium GW2011_GWD2_52_7</name>
    <dbReference type="NCBI Taxonomy" id="1618989"/>
    <lineage>
        <taxon>Bacteria</taxon>
        <taxon>Candidatus Uhriibacteriota</taxon>
    </lineage>
</organism>
<feature type="transmembrane region" description="Helical" evidence="1">
    <location>
        <begin position="347"/>
        <end position="368"/>
    </location>
</feature>
<sequence>MAGMLLNLALHSPALGTVAFTAWCIAATHRVASLFQPNSKLLSYFLSALICASTLTLGSLLVYFTLPLNAVSVGGLLTLLTFALLRLPNPQALSFAFPTFGNVPREIIAILVLFQSVILAFLIAARTSEPLVSPWTLLPGSIFVLFFVSTALTLYVQHRGTSTALLFAVVQLFLAVSVSAIVYGIGFGFDPFVHRAGETALITTGHIEPVSILYSGQYALVGALHFLTQLSVTFVDMWLLPLFASIFPPLAAYVGLRHGWNIDERVARFGWVATLFIPFMLFTFTVPFTVTYVFFAGALFLFPLAQTTKSAAILILAATTMCFFHPLLAVPTLLLFAASWLAHRLSLWVSVASFVVLTALCVPALLFVYQMGNGVSIDFSNLVWNVTAFLSLFANPFGSYDPRITFSLNSLYTLRYWQPVVTLLLMLALAPFWTTHRKHVALLVAFVVGMLLCTYGVSTLFTFKGIISHEQHEFALRLLQAIYIIPICLIPVALSRWQHHALMRTLWFVGMSVFATTSWYFSYPQFNAKFAYYSPSVSRHDVDAVHFMETDSAGNPYVVLSNQMTSAAALQEFGFAHYHALAGEEILWYAIPTGGTLYAYYLNIISSGNTEPAQELMESANVDTVYLVMYAYWPGSSQLIHQLEVQSSHIESINDRITIYKLNRYE</sequence>
<evidence type="ECO:0000313" key="3">
    <source>
        <dbReference type="Proteomes" id="UP000034846"/>
    </source>
</evidence>
<proteinExistence type="predicted"/>
<feature type="transmembrane region" description="Helical" evidence="1">
    <location>
        <begin position="70"/>
        <end position="87"/>
    </location>
</feature>
<feature type="transmembrane region" description="Helical" evidence="1">
    <location>
        <begin position="474"/>
        <end position="494"/>
    </location>
</feature>
<keyword evidence="1" id="KW-0472">Membrane</keyword>
<feature type="transmembrane region" description="Helical" evidence="1">
    <location>
        <begin position="239"/>
        <end position="256"/>
    </location>
</feature>
<feature type="transmembrane region" description="Helical" evidence="1">
    <location>
        <begin position="137"/>
        <end position="156"/>
    </location>
</feature>
<protein>
    <submittedName>
        <fullName evidence="2">Uncharacterized protein</fullName>
    </submittedName>
</protein>
<reference evidence="2 3" key="1">
    <citation type="journal article" date="2015" name="Nature">
        <title>rRNA introns, odd ribosomes, and small enigmatic genomes across a large radiation of phyla.</title>
        <authorList>
            <person name="Brown C.T."/>
            <person name="Hug L.A."/>
            <person name="Thomas B.C."/>
            <person name="Sharon I."/>
            <person name="Castelle C.J."/>
            <person name="Singh A."/>
            <person name="Wilkins M.J."/>
            <person name="Williams K.H."/>
            <person name="Banfield J.F."/>
        </authorList>
    </citation>
    <scope>NUCLEOTIDE SEQUENCE [LARGE SCALE GENOMIC DNA]</scope>
</reference>
<comment type="caution">
    <text evidence="2">The sequence shown here is derived from an EMBL/GenBank/DDBJ whole genome shotgun (WGS) entry which is preliminary data.</text>
</comment>
<evidence type="ECO:0000256" key="1">
    <source>
        <dbReference type="SAM" id="Phobius"/>
    </source>
</evidence>
<feature type="transmembrane region" description="Helical" evidence="1">
    <location>
        <begin position="276"/>
        <end position="302"/>
    </location>
</feature>
<feature type="transmembrane region" description="Helical" evidence="1">
    <location>
        <begin position="107"/>
        <end position="125"/>
    </location>
</feature>
<feature type="transmembrane region" description="Helical" evidence="1">
    <location>
        <begin position="41"/>
        <end position="64"/>
    </location>
</feature>
<name>A0A0G1XIE0_9BACT</name>
<evidence type="ECO:0000313" key="2">
    <source>
        <dbReference type="EMBL" id="KKW30716.1"/>
    </source>
</evidence>
<feature type="transmembrane region" description="Helical" evidence="1">
    <location>
        <begin position="506"/>
        <end position="523"/>
    </location>
</feature>